<sequence>MFFSYKRTSNIISYFSTKRHLNLKKKKNKPKFLPTSQVMKNFIFASILLAIILTVNAAPFQLNKRALTFGHCDVLKEPADLLDVEIVPITPVFGRNESFHVSGKLTKHDIIADQTILLIKYQDETGKDLDQPYAQAFTRSIKAGNAFRITASRVYTPKLPRKYLLGVIVGDPSNAAPFGCALAKVGI</sequence>
<name>A0A397WCH2_9GLOM</name>
<gene>
    <name evidence="1" type="ORF">C2G38_1533121</name>
</gene>
<evidence type="ECO:0000313" key="1">
    <source>
        <dbReference type="EMBL" id="RIB30663.1"/>
    </source>
</evidence>
<dbReference type="Proteomes" id="UP000266673">
    <property type="component" value="Unassembled WGS sequence"/>
</dbReference>
<keyword evidence="2" id="KW-1185">Reference proteome</keyword>
<comment type="caution">
    <text evidence="1">The sequence shown here is derived from an EMBL/GenBank/DDBJ whole genome shotgun (WGS) entry which is preliminary data.</text>
</comment>
<proteinExistence type="predicted"/>
<evidence type="ECO:0008006" key="3">
    <source>
        <dbReference type="Google" id="ProtNLM"/>
    </source>
</evidence>
<evidence type="ECO:0000313" key="2">
    <source>
        <dbReference type="Proteomes" id="UP000266673"/>
    </source>
</evidence>
<accession>A0A397WCH2</accession>
<organism evidence="1 2">
    <name type="scientific">Gigaspora rosea</name>
    <dbReference type="NCBI Taxonomy" id="44941"/>
    <lineage>
        <taxon>Eukaryota</taxon>
        <taxon>Fungi</taxon>
        <taxon>Fungi incertae sedis</taxon>
        <taxon>Mucoromycota</taxon>
        <taxon>Glomeromycotina</taxon>
        <taxon>Glomeromycetes</taxon>
        <taxon>Diversisporales</taxon>
        <taxon>Gigasporaceae</taxon>
        <taxon>Gigaspora</taxon>
    </lineage>
</organism>
<dbReference type="EMBL" id="QKWP01000007">
    <property type="protein sequence ID" value="RIB30663.1"/>
    <property type="molecule type" value="Genomic_DNA"/>
</dbReference>
<protein>
    <recommendedName>
        <fullName evidence="3">MD-2-related lipid-recognition domain-containing protein</fullName>
    </recommendedName>
</protein>
<reference evidence="1 2" key="1">
    <citation type="submission" date="2018-06" db="EMBL/GenBank/DDBJ databases">
        <title>Comparative genomics reveals the genomic features of Rhizophagus irregularis, R. cerebriforme, R. diaphanum and Gigaspora rosea, and their symbiotic lifestyle signature.</title>
        <authorList>
            <person name="Morin E."/>
            <person name="San Clemente H."/>
            <person name="Chen E.C.H."/>
            <person name="De La Providencia I."/>
            <person name="Hainaut M."/>
            <person name="Kuo A."/>
            <person name="Kohler A."/>
            <person name="Murat C."/>
            <person name="Tang N."/>
            <person name="Roy S."/>
            <person name="Loubradou J."/>
            <person name="Henrissat B."/>
            <person name="Grigoriev I.V."/>
            <person name="Corradi N."/>
            <person name="Roux C."/>
            <person name="Martin F.M."/>
        </authorList>
    </citation>
    <scope>NUCLEOTIDE SEQUENCE [LARGE SCALE GENOMIC DNA]</scope>
    <source>
        <strain evidence="1 2">DAOM 194757</strain>
    </source>
</reference>
<dbReference type="AlphaFoldDB" id="A0A397WCH2"/>